<proteinExistence type="predicted"/>
<accession>A0A0S4KMC3</accession>
<organism evidence="1 2">
    <name type="scientific">Candidatus Nitrospira inopinata</name>
    <dbReference type="NCBI Taxonomy" id="1715989"/>
    <lineage>
        <taxon>Bacteria</taxon>
        <taxon>Pseudomonadati</taxon>
        <taxon>Nitrospirota</taxon>
        <taxon>Nitrospiria</taxon>
        <taxon>Nitrospirales</taxon>
        <taxon>Nitrospiraceae</taxon>
        <taxon>Nitrospira</taxon>
    </lineage>
</organism>
<dbReference type="OrthoDB" id="9796550at2"/>
<evidence type="ECO:0000313" key="1">
    <source>
        <dbReference type="EMBL" id="CUQ65511.1"/>
    </source>
</evidence>
<dbReference type="AlphaFoldDB" id="A0A0S4KMC3"/>
<dbReference type="EMBL" id="LN885086">
    <property type="protein sequence ID" value="CUQ65511.1"/>
    <property type="molecule type" value="Genomic_DNA"/>
</dbReference>
<protein>
    <recommendedName>
        <fullName evidence="3">Lipoprotein</fullName>
    </recommendedName>
</protein>
<keyword evidence="2" id="KW-1185">Reference proteome</keyword>
<gene>
    <name evidence="1" type="ORF">NITINOP_0535</name>
</gene>
<sequence>MTKERLIPPRTNRATSEFPRHTLWTRSLLLWLVVLCPLLFGGCVHRIHVNPVPTAPAAASIPKSLHVTVRSLVLEGADHRPGITLLEWSRDDLHRAIVRYAEQRKTFAAIVNDRPDLALQVRTKLTLTSRQGRYHYHVRAQAEMSETDRPIKTYIAEGSAPGSIARWITASDRDPIESALKLALDDLFSQIEADRSVYTGEAKTPVP</sequence>
<evidence type="ECO:0008006" key="3">
    <source>
        <dbReference type="Google" id="ProtNLM"/>
    </source>
</evidence>
<dbReference type="RefSeq" id="WP_062482895.1">
    <property type="nucleotide sequence ID" value="NZ_LN885086.1"/>
</dbReference>
<reference evidence="2" key="1">
    <citation type="submission" date="2015-09" db="EMBL/GenBank/DDBJ databases">
        <authorList>
            <person name="Daims H."/>
        </authorList>
    </citation>
    <scope>NUCLEOTIDE SEQUENCE [LARGE SCALE GENOMIC DNA]</scope>
</reference>
<dbReference type="Proteomes" id="UP000066284">
    <property type="component" value="Chromosome 1"/>
</dbReference>
<evidence type="ECO:0000313" key="2">
    <source>
        <dbReference type="Proteomes" id="UP000066284"/>
    </source>
</evidence>
<dbReference type="KEGG" id="nio:NITINOP_0535"/>
<name>A0A0S4KMC3_9BACT</name>